<dbReference type="Proteomes" id="UP001141422">
    <property type="component" value="Unassembled WGS sequence"/>
</dbReference>
<evidence type="ECO:0000313" key="1">
    <source>
        <dbReference type="EMBL" id="MCZ0861136.1"/>
    </source>
</evidence>
<name>A0ABT4IHV5_9EURY</name>
<reference evidence="1" key="1">
    <citation type="submission" date="2022-12" db="EMBL/GenBank/DDBJ databases">
        <title>Isolation and characterisation of novel Methanocorpusculum spp. from native Australian herbivores indicates the genus is ancestrally host-associated.</title>
        <authorList>
            <person name="Volmer J.G."/>
            <person name="Soo R.M."/>
            <person name="Evans P.N."/>
            <person name="Hoedt E.C."/>
            <person name="Astorga Alsina A.L."/>
            <person name="Woodcroft B.J."/>
            <person name="Tyson G.W."/>
            <person name="Hugenholtz P."/>
            <person name="Morrison M."/>
        </authorList>
    </citation>
    <scope>NUCLEOTIDE SEQUENCE</scope>
    <source>
        <strain evidence="1">MG</strain>
    </source>
</reference>
<evidence type="ECO:0000313" key="2">
    <source>
        <dbReference type="Proteomes" id="UP001141422"/>
    </source>
</evidence>
<dbReference type="EMBL" id="JAPTGB010000016">
    <property type="protein sequence ID" value="MCZ0861136.1"/>
    <property type="molecule type" value="Genomic_DNA"/>
</dbReference>
<comment type="caution">
    <text evidence="1">The sequence shown here is derived from an EMBL/GenBank/DDBJ whole genome shotgun (WGS) entry which is preliminary data.</text>
</comment>
<gene>
    <name evidence="1" type="ORF">O0S10_07855</name>
</gene>
<proteinExistence type="predicted"/>
<protein>
    <recommendedName>
        <fullName evidence="3">CopG family transcriptional regulator</fullName>
    </recommendedName>
</protein>
<dbReference type="RefSeq" id="WP_268922714.1">
    <property type="nucleotide sequence ID" value="NZ_JAPTGB010000016.1"/>
</dbReference>
<keyword evidence="2" id="KW-1185">Reference proteome</keyword>
<organism evidence="1 2">
    <name type="scientific">Methanocorpusculum petauri</name>
    <dbReference type="NCBI Taxonomy" id="3002863"/>
    <lineage>
        <taxon>Archaea</taxon>
        <taxon>Methanobacteriati</taxon>
        <taxon>Methanobacteriota</taxon>
        <taxon>Stenosarchaea group</taxon>
        <taxon>Methanomicrobia</taxon>
        <taxon>Methanomicrobiales</taxon>
        <taxon>Methanocorpusculaceae</taxon>
        <taxon>Methanocorpusculum</taxon>
    </lineage>
</organism>
<evidence type="ECO:0008006" key="3">
    <source>
        <dbReference type="Google" id="ProtNLM"/>
    </source>
</evidence>
<sequence length="84" mass="9685">MRKGSLSAAKNKRIKVYARLTPEAYALFEEIALSRGDTSVASIVTEACEEFSREYQTQALRRAIHDSPEYKKLEQRVKRMLGYE</sequence>
<accession>A0ABT4IHV5</accession>